<evidence type="ECO:0008006" key="3">
    <source>
        <dbReference type="Google" id="ProtNLM"/>
    </source>
</evidence>
<reference evidence="2" key="1">
    <citation type="submission" date="2016-05" db="EMBL/GenBank/DDBJ databases">
        <authorList>
            <person name="Lavstsen T."/>
            <person name="Jespersen J.S."/>
        </authorList>
    </citation>
    <scope>NUCLEOTIDE SEQUENCE</scope>
    <source>
        <tissue evidence="2">Brain</tissue>
    </source>
</reference>
<reference evidence="2" key="2">
    <citation type="submission" date="2016-06" db="EMBL/GenBank/DDBJ databases">
        <title>The genome of a short-lived fish provides insights into sex chromosome evolution and the genetic control of aging.</title>
        <authorList>
            <person name="Reichwald K."/>
            <person name="Felder M."/>
            <person name="Petzold A."/>
            <person name="Koch P."/>
            <person name="Groth M."/>
            <person name="Platzer M."/>
        </authorList>
    </citation>
    <scope>NUCLEOTIDE SEQUENCE</scope>
    <source>
        <tissue evidence="2">Brain</tissue>
    </source>
</reference>
<sequence length="192" mass="21245">MDRKGADAEGGRGRDQGRCAGKLGAVVVVQNLLVLACLLLTLSSYIYKPPREKPEEIVHILVEDFKTLIENETLTFGHVKSNSTMLLGEGKDTISINCTGPYVWYMYVCYQAKDSRGILELQVRGSRDPPVSSFSLNATHDAASKDICRGLHSLVYFRNKQVASVRLHSTTGFIFRNVTMGLTYLLGNICVI</sequence>
<evidence type="ECO:0000256" key="1">
    <source>
        <dbReference type="SAM" id="Phobius"/>
    </source>
</evidence>
<keyword evidence="1" id="KW-1133">Transmembrane helix</keyword>
<keyword evidence="1" id="KW-0812">Transmembrane</keyword>
<protein>
    <recommendedName>
        <fullName evidence="3">TNF family profile domain-containing protein</fullName>
    </recommendedName>
</protein>
<organism evidence="2">
    <name type="scientific">Nothobranchius furzeri</name>
    <name type="common">Turquoise killifish</name>
    <dbReference type="NCBI Taxonomy" id="105023"/>
    <lineage>
        <taxon>Eukaryota</taxon>
        <taxon>Metazoa</taxon>
        <taxon>Chordata</taxon>
        <taxon>Craniata</taxon>
        <taxon>Vertebrata</taxon>
        <taxon>Euteleostomi</taxon>
        <taxon>Actinopterygii</taxon>
        <taxon>Neopterygii</taxon>
        <taxon>Teleostei</taxon>
        <taxon>Neoteleostei</taxon>
        <taxon>Acanthomorphata</taxon>
        <taxon>Ovalentaria</taxon>
        <taxon>Atherinomorphae</taxon>
        <taxon>Cyprinodontiformes</taxon>
        <taxon>Nothobranchiidae</taxon>
        <taxon>Nothobranchius</taxon>
    </lineage>
</organism>
<dbReference type="EMBL" id="HAEJ01016835">
    <property type="protein sequence ID" value="SBS57292.1"/>
    <property type="molecule type" value="Transcribed_RNA"/>
</dbReference>
<name>A0A1A7ZJ38_NOTFU</name>
<dbReference type="EMBL" id="HADY01003585">
    <property type="protein sequence ID" value="SBP42070.1"/>
    <property type="molecule type" value="Transcribed_RNA"/>
</dbReference>
<keyword evidence="1" id="KW-0472">Membrane</keyword>
<proteinExistence type="predicted"/>
<gene>
    <name evidence="2" type="primary">Nfu_g_1_016018</name>
</gene>
<evidence type="ECO:0000313" key="2">
    <source>
        <dbReference type="EMBL" id="SBP42070.1"/>
    </source>
</evidence>
<feature type="transmembrane region" description="Helical" evidence="1">
    <location>
        <begin position="21"/>
        <end position="47"/>
    </location>
</feature>
<accession>A0A1A7ZJ38</accession>
<dbReference type="AlphaFoldDB" id="A0A1A7ZJ38"/>